<comment type="caution">
    <text evidence="9">The sequence shown here is derived from an EMBL/GenBank/DDBJ whole genome shotgun (WGS) entry which is preliminary data.</text>
</comment>
<gene>
    <name evidence="9" type="ORF">BFP71_11935</name>
</gene>
<feature type="transmembrane region" description="Helical" evidence="6">
    <location>
        <begin position="20"/>
        <end position="41"/>
    </location>
</feature>
<dbReference type="GO" id="GO:0022857">
    <property type="term" value="F:transmembrane transporter activity"/>
    <property type="evidence" value="ECO:0007669"/>
    <property type="project" value="TreeGrafter"/>
</dbReference>
<accession>A0A1E5SYS1</accession>
<feature type="transmembrane region" description="Helical" evidence="6">
    <location>
        <begin position="325"/>
        <end position="346"/>
    </location>
</feature>
<dbReference type="InterPro" id="IPR003838">
    <property type="entry name" value="ABC3_permease_C"/>
</dbReference>
<evidence type="ECO:0000256" key="5">
    <source>
        <dbReference type="ARBA" id="ARBA00023136"/>
    </source>
</evidence>
<keyword evidence="4 6" id="KW-1133">Transmembrane helix</keyword>
<feature type="domain" description="ABC3 transporter permease C-terminal" evidence="7">
    <location>
        <begin position="669"/>
        <end position="782"/>
    </location>
</feature>
<keyword evidence="5 6" id="KW-0472">Membrane</keyword>
<evidence type="ECO:0008006" key="11">
    <source>
        <dbReference type="Google" id="ProtNLM"/>
    </source>
</evidence>
<keyword evidence="3 6" id="KW-0812">Transmembrane</keyword>
<name>A0A1E5SYS1_9BACT</name>
<dbReference type="PANTHER" id="PTHR30572">
    <property type="entry name" value="MEMBRANE COMPONENT OF TRANSPORTER-RELATED"/>
    <property type="match status" value="1"/>
</dbReference>
<proteinExistence type="predicted"/>
<feature type="transmembrane region" description="Helical" evidence="6">
    <location>
        <begin position="718"/>
        <end position="737"/>
    </location>
</feature>
<dbReference type="Pfam" id="PF12704">
    <property type="entry name" value="MacB_PCD"/>
    <property type="match status" value="1"/>
</dbReference>
<evidence type="ECO:0000256" key="3">
    <source>
        <dbReference type="ARBA" id="ARBA00022692"/>
    </source>
</evidence>
<keyword evidence="10" id="KW-1185">Reference proteome</keyword>
<feature type="domain" description="MacB-like periplasmic core" evidence="8">
    <location>
        <begin position="20"/>
        <end position="231"/>
    </location>
</feature>
<dbReference type="STRING" id="1563681.BFP71_11935"/>
<feature type="transmembrane region" description="Helical" evidence="6">
    <location>
        <begin position="419"/>
        <end position="438"/>
    </location>
</feature>
<evidence type="ECO:0000313" key="10">
    <source>
        <dbReference type="Proteomes" id="UP000095552"/>
    </source>
</evidence>
<dbReference type="RefSeq" id="WP_069835692.1">
    <property type="nucleotide sequence ID" value="NZ_MDGQ01000005.1"/>
</dbReference>
<dbReference type="Pfam" id="PF02687">
    <property type="entry name" value="FtsX"/>
    <property type="match status" value="2"/>
</dbReference>
<evidence type="ECO:0000256" key="4">
    <source>
        <dbReference type="ARBA" id="ARBA00022989"/>
    </source>
</evidence>
<evidence type="ECO:0000313" key="9">
    <source>
        <dbReference type="EMBL" id="OEK04187.1"/>
    </source>
</evidence>
<evidence type="ECO:0000259" key="7">
    <source>
        <dbReference type="Pfam" id="PF02687"/>
    </source>
</evidence>
<protein>
    <recommendedName>
        <fullName evidence="11">ABC transporter permease</fullName>
    </recommendedName>
</protein>
<dbReference type="PANTHER" id="PTHR30572:SF18">
    <property type="entry name" value="ABC-TYPE MACROLIDE FAMILY EXPORT SYSTEM PERMEASE COMPONENT 2"/>
    <property type="match status" value="1"/>
</dbReference>
<dbReference type="InterPro" id="IPR050250">
    <property type="entry name" value="Macrolide_Exporter_MacB"/>
</dbReference>
<feature type="transmembrane region" description="Helical" evidence="6">
    <location>
        <begin position="367"/>
        <end position="392"/>
    </location>
</feature>
<evidence type="ECO:0000256" key="2">
    <source>
        <dbReference type="ARBA" id="ARBA00022475"/>
    </source>
</evidence>
<dbReference type="GO" id="GO:0005886">
    <property type="term" value="C:plasma membrane"/>
    <property type="evidence" value="ECO:0007669"/>
    <property type="project" value="UniProtKB-SubCell"/>
</dbReference>
<dbReference type="EMBL" id="MDGQ01000005">
    <property type="protein sequence ID" value="OEK04187.1"/>
    <property type="molecule type" value="Genomic_DNA"/>
</dbReference>
<dbReference type="Proteomes" id="UP000095552">
    <property type="component" value="Unassembled WGS sequence"/>
</dbReference>
<keyword evidence="2" id="KW-1003">Cell membrane</keyword>
<evidence type="ECO:0000259" key="8">
    <source>
        <dbReference type="Pfam" id="PF12704"/>
    </source>
</evidence>
<feature type="transmembrane region" description="Helical" evidence="6">
    <location>
        <begin position="280"/>
        <end position="305"/>
    </location>
</feature>
<dbReference type="InterPro" id="IPR025857">
    <property type="entry name" value="MacB_PCD"/>
</dbReference>
<evidence type="ECO:0000256" key="6">
    <source>
        <dbReference type="SAM" id="Phobius"/>
    </source>
</evidence>
<evidence type="ECO:0000256" key="1">
    <source>
        <dbReference type="ARBA" id="ARBA00004651"/>
    </source>
</evidence>
<dbReference type="AlphaFoldDB" id="A0A1E5SYS1"/>
<organism evidence="9 10">
    <name type="scientific">Roseivirga misakiensis</name>
    <dbReference type="NCBI Taxonomy" id="1563681"/>
    <lineage>
        <taxon>Bacteria</taxon>
        <taxon>Pseudomonadati</taxon>
        <taxon>Bacteroidota</taxon>
        <taxon>Cytophagia</taxon>
        <taxon>Cytophagales</taxon>
        <taxon>Roseivirgaceae</taxon>
        <taxon>Roseivirga</taxon>
    </lineage>
</organism>
<comment type="subcellular location">
    <subcellularLocation>
        <location evidence="1">Cell membrane</location>
        <topology evidence="1">Multi-pass membrane protein</topology>
    </subcellularLocation>
</comment>
<feature type="transmembrane region" description="Helical" evidence="6">
    <location>
        <begin position="669"/>
        <end position="691"/>
    </location>
</feature>
<reference evidence="9 10" key="1">
    <citation type="submission" date="2016-08" db="EMBL/GenBank/DDBJ databases">
        <title>Draft genome of Fabibacter sp. strain SK-8.</title>
        <authorList>
            <person name="Wong S.-K."/>
            <person name="Hamasaki K."/>
            <person name="Yoshizawa S."/>
        </authorList>
    </citation>
    <scope>NUCLEOTIDE SEQUENCE [LARGE SCALE GENOMIC DNA]</scope>
    <source>
        <strain evidence="9 10">SK-8</strain>
    </source>
</reference>
<feature type="domain" description="ABC3 transporter permease C-terminal" evidence="7">
    <location>
        <begin position="284"/>
        <end position="396"/>
    </location>
</feature>
<feature type="transmembrane region" description="Helical" evidence="6">
    <location>
        <begin position="744"/>
        <end position="770"/>
    </location>
</feature>
<dbReference type="OrthoDB" id="975143at2"/>
<sequence>MVKNHLNIVLRKLKKEKLYSLVNIFGLTIGLTAFLLISLYVRDELSFDKFHDNEQSIYRLIRTNERSGASGKTISDLVDYFAYDMPEIEGFNRLMNLGAQALVSIEDRQFNTPQVFYAQDNFFEFFSFDLLAGSSASVFVGGNKAVLSESYSKKLFGDEDPIGKLIKIEKKEQYLITGIAKDSPANSTIQFQVLLNKPGAFTNDFENTGGVQTAITYLKVSPNLDLNKLVTHINDAKERPTYNMFTKDTEYSLLPLTDQRLYASYESDAFDKNDIRYVKLFSGIGILVLLLAVINYINLVTAQSLERMKEVGLRKVIGASRGDLIAYQLVESIVITTLSFLLAFAIAERLLPFYNDILDKDIQIAYFGLEFFVWVVLAGLGLGLLSGIYPALNISRGRPLALLQKQTGGFIGAKWLKKGLALAQFTATAVLITILALMNKQMTFLKEKDLGFETDFTVEINLDEDSTHLYQSLKNQIMTISGVENVSLNGFDMGGGWISTIYSEPRVEGKSRGNSVAEKIIRADGNMIGTLDMGFYWQAENYDPNSFDDNQVIINYSLADKLGWLEDPIGHKLYEYNDRSGKELVAIVNDFHINSLKEEVEPMFILPLSDWGANRLIVKLNGVEGYKKLSEIEVLYQSFFDRPFEYAFLDDKLESFYKKEAGQFRMFQLFSLIAVIISLLGLIALTTYMIAQRRKEVSIRKVLGASVKGLLLLLNKEYSILVLIAFIVAAPIAYFFMENWLSKFVYRIAIGPIPFVVGFLSFISLSWLVAAYQSFKTSSENPAKVLREE</sequence>